<dbReference type="InterPro" id="IPR011990">
    <property type="entry name" value="TPR-like_helical_dom_sf"/>
</dbReference>
<dbReference type="PROSITE" id="PS50865">
    <property type="entry name" value="ZF_MYND_2"/>
    <property type="match status" value="1"/>
</dbReference>
<dbReference type="SUPFAM" id="SSF48452">
    <property type="entry name" value="TPR-like"/>
    <property type="match status" value="1"/>
</dbReference>
<dbReference type="AlphaFoldDB" id="A0A814AW76"/>
<evidence type="ECO:0000256" key="4">
    <source>
        <dbReference type="PROSITE-ProRule" id="PRU00134"/>
    </source>
</evidence>
<evidence type="ECO:0000313" key="6">
    <source>
        <dbReference type="EMBL" id="CAF0919323.1"/>
    </source>
</evidence>
<dbReference type="InterPro" id="IPR053248">
    <property type="entry name" value="Zinc_finger_MYND_domain"/>
</dbReference>
<evidence type="ECO:0000256" key="2">
    <source>
        <dbReference type="ARBA" id="ARBA00022771"/>
    </source>
</evidence>
<evidence type="ECO:0000256" key="3">
    <source>
        <dbReference type="ARBA" id="ARBA00022833"/>
    </source>
</evidence>
<comment type="caution">
    <text evidence="6">The sequence shown here is derived from an EMBL/GenBank/DDBJ whole genome shotgun (WGS) entry which is preliminary data.</text>
</comment>
<protein>
    <recommendedName>
        <fullName evidence="5">MYND-type domain-containing protein</fullName>
    </recommendedName>
</protein>
<dbReference type="Pfam" id="PF01753">
    <property type="entry name" value="zf-MYND"/>
    <property type="match status" value="1"/>
</dbReference>
<evidence type="ECO:0000259" key="5">
    <source>
        <dbReference type="PROSITE" id="PS50865"/>
    </source>
</evidence>
<dbReference type="Gene3D" id="1.25.40.10">
    <property type="entry name" value="Tetratricopeptide repeat domain"/>
    <property type="match status" value="1"/>
</dbReference>
<dbReference type="PANTHER" id="PTHR46533:SF1">
    <property type="entry name" value="ZINC FINGER MYND DOMAIN-CONTAINING PROTEIN 12"/>
    <property type="match status" value="1"/>
</dbReference>
<keyword evidence="8" id="KW-1185">Reference proteome</keyword>
<dbReference type="Proteomes" id="UP000663829">
    <property type="component" value="Unassembled WGS sequence"/>
</dbReference>
<evidence type="ECO:0000313" key="7">
    <source>
        <dbReference type="EMBL" id="CAF3698914.1"/>
    </source>
</evidence>
<dbReference type="GO" id="GO:0008270">
    <property type="term" value="F:zinc ion binding"/>
    <property type="evidence" value="ECO:0007669"/>
    <property type="project" value="UniProtKB-KW"/>
</dbReference>
<name>A0A814AW76_9BILA</name>
<accession>A0A814AW76</accession>
<dbReference type="EMBL" id="CAJNOQ010001790">
    <property type="protein sequence ID" value="CAF0919323.1"/>
    <property type="molecule type" value="Genomic_DNA"/>
</dbReference>
<evidence type="ECO:0000313" key="8">
    <source>
        <dbReference type="Proteomes" id="UP000663829"/>
    </source>
</evidence>
<gene>
    <name evidence="6" type="ORF">GPM918_LOCUS9566</name>
    <name evidence="7" type="ORF">SRO942_LOCUS9567</name>
</gene>
<dbReference type="SUPFAM" id="SSF144232">
    <property type="entry name" value="HIT/MYND zinc finger-like"/>
    <property type="match status" value="1"/>
</dbReference>
<dbReference type="InterPro" id="IPR002893">
    <property type="entry name" value="Znf_MYND"/>
</dbReference>
<dbReference type="Proteomes" id="UP000681722">
    <property type="component" value="Unassembled WGS sequence"/>
</dbReference>
<evidence type="ECO:0000256" key="1">
    <source>
        <dbReference type="ARBA" id="ARBA00022723"/>
    </source>
</evidence>
<keyword evidence="1" id="KW-0479">Metal-binding</keyword>
<dbReference type="OrthoDB" id="3174329at2759"/>
<organism evidence="6 8">
    <name type="scientific">Didymodactylos carnosus</name>
    <dbReference type="NCBI Taxonomy" id="1234261"/>
    <lineage>
        <taxon>Eukaryota</taxon>
        <taxon>Metazoa</taxon>
        <taxon>Spiralia</taxon>
        <taxon>Gnathifera</taxon>
        <taxon>Rotifera</taxon>
        <taxon>Eurotatoria</taxon>
        <taxon>Bdelloidea</taxon>
        <taxon>Philodinida</taxon>
        <taxon>Philodinidae</taxon>
        <taxon>Didymodactylos</taxon>
    </lineage>
</organism>
<proteinExistence type="predicted"/>
<dbReference type="Gene3D" id="6.10.140.2220">
    <property type="match status" value="1"/>
</dbReference>
<dbReference type="PANTHER" id="PTHR46533">
    <property type="entry name" value="ZINC FINGER MYND DOMAIN-CONTAINING PROTEIN 12"/>
    <property type="match status" value="1"/>
</dbReference>
<reference evidence="6" key="1">
    <citation type="submission" date="2021-02" db="EMBL/GenBank/DDBJ databases">
        <authorList>
            <person name="Nowell W R."/>
        </authorList>
    </citation>
    <scope>NUCLEOTIDE SEQUENCE</scope>
</reference>
<dbReference type="EMBL" id="CAJOBC010001790">
    <property type="protein sequence ID" value="CAF3698914.1"/>
    <property type="molecule type" value="Genomic_DNA"/>
</dbReference>
<keyword evidence="2 4" id="KW-0863">Zinc-finger</keyword>
<sequence>MVTAEIVYPLAFPKNTSYKCEICDKPANRVCKKCHCTYYCSEEHQTTDWNGIHEKICKSLEDLRKKQVFLLSEEERREKDRETRERKINLMEMTRMIGQRHLFQERYEQAIPAALSSLKLAVDVYGPKSVDLIPSYLILAEASLGLKHLGQCWEYLSQAQYTVLQNPNPPLYITSKLYRNLAQLNIARKDYEEALRNLANDVYDASTYYGTEHHKVAGGYFLLGKVFKLLNKLEVTDSLYKQVSDMWYTHLRKLLESRVVWTDMDQILGKKEEEEVPSSAKLDLSTEAEAHITLQTLLSYRQETSIKQPDQLELNKINHAISILHFLSRDYTKVTETMSRITDNQLTEIDEDQALMIKFLNQLGQMRALMKKQQSSL</sequence>
<keyword evidence="3" id="KW-0862">Zinc</keyword>
<dbReference type="PROSITE" id="PS01360">
    <property type="entry name" value="ZF_MYND_1"/>
    <property type="match status" value="1"/>
</dbReference>
<feature type="domain" description="MYND-type" evidence="5">
    <location>
        <begin position="20"/>
        <end position="57"/>
    </location>
</feature>